<dbReference type="EMBL" id="JANBPW010005876">
    <property type="protein sequence ID" value="KAJ1931697.1"/>
    <property type="molecule type" value="Genomic_DNA"/>
</dbReference>
<gene>
    <name evidence="1" type="ORF">FBU59_006626</name>
</gene>
<feature type="non-terminal residue" evidence="1">
    <location>
        <position position="273"/>
    </location>
</feature>
<keyword evidence="2" id="KW-1185">Reference proteome</keyword>
<evidence type="ECO:0000313" key="2">
    <source>
        <dbReference type="Proteomes" id="UP001150603"/>
    </source>
</evidence>
<organism evidence="1 2">
    <name type="scientific">Linderina macrospora</name>
    <dbReference type="NCBI Taxonomy" id="4868"/>
    <lineage>
        <taxon>Eukaryota</taxon>
        <taxon>Fungi</taxon>
        <taxon>Fungi incertae sedis</taxon>
        <taxon>Zoopagomycota</taxon>
        <taxon>Kickxellomycotina</taxon>
        <taxon>Kickxellomycetes</taxon>
        <taxon>Kickxellales</taxon>
        <taxon>Kickxellaceae</taxon>
        <taxon>Linderina</taxon>
    </lineage>
</organism>
<protein>
    <submittedName>
        <fullName evidence="1">Uncharacterized protein</fullName>
    </submittedName>
</protein>
<proteinExistence type="predicted"/>
<reference evidence="1" key="1">
    <citation type="submission" date="2022-07" db="EMBL/GenBank/DDBJ databases">
        <title>Phylogenomic reconstructions and comparative analyses of Kickxellomycotina fungi.</title>
        <authorList>
            <person name="Reynolds N.K."/>
            <person name="Stajich J.E."/>
            <person name="Barry K."/>
            <person name="Grigoriev I.V."/>
            <person name="Crous P."/>
            <person name="Smith M.E."/>
        </authorList>
    </citation>
    <scope>NUCLEOTIDE SEQUENCE</scope>
    <source>
        <strain evidence="1">NRRL 5244</strain>
    </source>
</reference>
<dbReference type="Proteomes" id="UP001150603">
    <property type="component" value="Unassembled WGS sequence"/>
</dbReference>
<accession>A0ACC1IZK2</accession>
<name>A0ACC1IZK2_9FUNG</name>
<sequence length="273" mass="29958">MRSPPFFISLLVLVASILLPVPRRFTDNGSFIRETLRQPWIPSFALVVLLHPFVVTLSVYLTGLRLLHFIASFPIRLFLSRFGLDARSFDGAGFSGLVLSMRLKHSMELVIRIDKVGIDIRTMRRLRKSARDVWGRLRKRVGSSRRSSESAAVSSEQTPVSSTEVTPRPSVDMSQPLNLPSANNSAVSVGSDGAPAGLSKRLQMYARGIRVQLIVQAPGPAGPGQSEQAFWLDKDDEAEETVAEDGPAPSHDAHVLDSETRQMAAKLASRIST</sequence>
<evidence type="ECO:0000313" key="1">
    <source>
        <dbReference type="EMBL" id="KAJ1931697.1"/>
    </source>
</evidence>
<comment type="caution">
    <text evidence="1">The sequence shown here is derived from an EMBL/GenBank/DDBJ whole genome shotgun (WGS) entry which is preliminary data.</text>
</comment>